<comment type="caution">
    <text evidence="1">The sequence shown here is derived from an EMBL/GenBank/DDBJ whole genome shotgun (WGS) entry which is preliminary data.</text>
</comment>
<evidence type="ECO:0000313" key="2">
    <source>
        <dbReference type="Proteomes" id="UP000631312"/>
    </source>
</evidence>
<dbReference type="Proteomes" id="UP000631312">
    <property type="component" value="Unassembled WGS sequence"/>
</dbReference>
<sequence>MASWIWVTDWKSETAKPTTRAVRSTGAAIFAAIVRACIASSTTIVSVMPISSGAGGERGVRDGGRSGAVRLTPQVGPVPVAPIVGP</sequence>
<gene>
    <name evidence="1" type="ORF">Alo02nite_52480</name>
</gene>
<keyword evidence="2" id="KW-1185">Reference proteome</keyword>
<organism evidence="1 2">
    <name type="scientific">Actinoplanes lobatus</name>
    <dbReference type="NCBI Taxonomy" id="113568"/>
    <lineage>
        <taxon>Bacteria</taxon>
        <taxon>Bacillati</taxon>
        <taxon>Actinomycetota</taxon>
        <taxon>Actinomycetes</taxon>
        <taxon>Micromonosporales</taxon>
        <taxon>Micromonosporaceae</taxon>
        <taxon>Actinoplanes</taxon>
    </lineage>
</organism>
<reference evidence="1 2" key="1">
    <citation type="submission" date="2021-01" db="EMBL/GenBank/DDBJ databases">
        <title>Whole genome shotgun sequence of Actinoplanes lobatus NBRC 12513.</title>
        <authorList>
            <person name="Komaki H."/>
            <person name="Tamura T."/>
        </authorList>
    </citation>
    <scope>NUCLEOTIDE SEQUENCE [LARGE SCALE GENOMIC DNA]</scope>
    <source>
        <strain evidence="1 2">NBRC 12513</strain>
    </source>
</reference>
<name>A0ABQ4ANC4_9ACTN</name>
<evidence type="ECO:0000313" key="1">
    <source>
        <dbReference type="EMBL" id="GIE42350.1"/>
    </source>
</evidence>
<protein>
    <submittedName>
        <fullName evidence="1">Uncharacterized protein</fullName>
    </submittedName>
</protein>
<accession>A0ABQ4ANC4</accession>
<proteinExistence type="predicted"/>
<dbReference type="EMBL" id="BOMP01000092">
    <property type="protein sequence ID" value="GIE42350.1"/>
    <property type="molecule type" value="Genomic_DNA"/>
</dbReference>